<evidence type="ECO:0000259" key="1">
    <source>
        <dbReference type="PROSITE" id="PS50206"/>
    </source>
</evidence>
<organism evidence="2 3">
    <name type="scientific">Agromyces mariniharenae</name>
    <dbReference type="NCBI Taxonomy" id="2604423"/>
    <lineage>
        <taxon>Bacteria</taxon>
        <taxon>Bacillati</taxon>
        <taxon>Actinomycetota</taxon>
        <taxon>Actinomycetes</taxon>
        <taxon>Micrococcales</taxon>
        <taxon>Microbacteriaceae</taxon>
        <taxon>Agromyces</taxon>
    </lineage>
</organism>
<dbReference type="Pfam" id="PF00581">
    <property type="entry name" value="Rhodanese"/>
    <property type="match status" value="1"/>
</dbReference>
<dbReference type="Gene3D" id="3.40.250.10">
    <property type="entry name" value="Rhodanese-like domain"/>
    <property type="match status" value="1"/>
</dbReference>
<dbReference type="InterPro" id="IPR050229">
    <property type="entry name" value="GlpE_sulfurtransferase"/>
</dbReference>
<evidence type="ECO:0000313" key="2">
    <source>
        <dbReference type="EMBL" id="TYL50200.1"/>
    </source>
</evidence>
<feature type="domain" description="Rhodanese" evidence="1">
    <location>
        <begin position="46"/>
        <end position="136"/>
    </location>
</feature>
<keyword evidence="3" id="KW-1185">Reference proteome</keyword>
<reference evidence="2 3" key="1">
    <citation type="submission" date="2019-08" db="EMBL/GenBank/DDBJ databases">
        <authorList>
            <person name="Hu J."/>
        </authorList>
    </citation>
    <scope>NUCLEOTIDE SEQUENCE [LARGE SCALE GENOMIC DNA]</scope>
    <source>
        <strain evidence="2 3">NEAU-184</strain>
    </source>
</reference>
<dbReference type="PANTHER" id="PTHR43031:SF1">
    <property type="entry name" value="PYRIDINE NUCLEOTIDE-DISULPHIDE OXIDOREDUCTASE"/>
    <property type="match status" value="1"/>
</dbReference>
<name>A0A5S4V128_9MICO</name>
<dbReference type="EMBL" id="VSSB01000002">
    <property type="protein sequence ID" value="TYL50200.1"/>
    <property type="molecule type" value="Genomic_DNA"/>
</dbReference>
<dbReference type="SMART" id="SM00450">
    <property type="entry name" value="RHOD"/>
    <property type="match status" value="1"/>
</dbReference>
<accession>A0A5S4V128</accession>
<sequence length="182" mass="18909">MTETTAPAASALFEHVATRDEAIAHFRGRLAVEVDVSDVAAALGEPGPGFVLVDTRSDESWAQGHVPGALHLPRRRIEDLAPELIPTGTPVVVYCWGPGCNGATRAALEFALLGYPVKEMIGGFEYWVREGFAFDSADGLAQLPADALTNVAPDGFGAASTPGTRGELLTGDAIASGITCAC</sequence>
<proteinExistence type="predicted"/>
<dbReference type="InterPro" id="IPR036873">
    <property type="entry name" value="Rhodanese-like_dom_sf"/>
</dbReference>
<dbReference type="InterPro" id="IPR001763">
    <property type="entry name" value="Rhodanese-like_dom"/>
</dbReference>
<dbReference type="PANTHER" id="PTHR43031">
    <property type="entry name" value="FAD-DEPENDENT OXIDOREDUCTASE"/>
    <property type="match status" value="1"/>
</dbReference>
<dbReference type="Proteomes" id="UP000325243">
    <property type="component" value="Unassembled WGS sequence"/>
</dbReference>
<evidence type="ECO:0000313" key="3">
    <source>
        <dbReference type="Proteomes" id="UP000325243"/>
    </source>
</evidence>
<dbReference type="SUPFAM" id="SSF52821">
    <property type="entry name" value="Rhodanese/Cell cycle control phosphatase"/>
    <property type="match status" value="1"/>
</dbReference>
<protein>
    <submittedName>
        <fullName evidence="2">Rhodanese-like domain-containing protein</fullName>
    </submittedName>
</protein>
<dbReference type="PROSITE" id="PS50206">
    <property type="entry name" value="RHODANESE_3"/>
    <property type="match status" value="1"/>
</dbReference>
<dbReference type="AlphaFoldDB" id="A0A5S4V128"/>
<gene>
    <name evidence="2" type="ORF">FYC51_13285</name>
</gene>
<comment type="caution">
    <text evidence="2">The sequence shown here is derived from an EMBL/GenBank/DDBJ whole genome shotgun (WGS) entry which is preliminary data.</text>
</comment>
<dbReference type="RefSeq" id="WP_148734302.1">
    <property type="nucleotide sequence ID" value="NZ_VSSB01000002.1"/>
</dbReference>